<accession>A0A6J1M004</accession>
<protein>
    <submittedName>
        <fullName evidence="8">Serine protease inhibitor 42Dd-like isoform X1</fullName>
    </submittedName>
</protein>
<dbReference type="OrthoDB" id="671595at2759"/>
<feature type="compositionally biased region" description="Basic residues" evidence="5">
    <location>
        <begin position="395"/>
        <end position="405"/>
    </location>
</feature>
<evidence type="ECO:0000256" key="4">
    <source>
        <dbReference type="RuleBase" id="RU000411"/>
    </source>
</evidence>
<dbReference type="PANTHER" id="PTHR11461">
    <property type="entry name" value="SERINE PROTEASE INHIBITOR, SERPIN"/>
    <property type="match status" value="1"/>
</dbReference>
<dbReference type="PANTHER" id="PTHR11461:SF211">
    <property type="entry name" value="GH10112P-RELATED"/>
    <property type="match status" value="1"/>
</dbReference>
<evidence type="ECO:0000259" key="6">
    <source>
        <dbReference type="SMART" id="SM00093"/>
    </source>
</evidence>
<dbReference type="CDD" id="cd19954">
    <property type="entry name" value="serpin42Dd-like_insects"/>
    <property type="match status" value="1"/>
</dbReference>
<reference evidence="8" key="1">
    <citation type="submission" date="2025-08" db="UniProtKB">
        <authorList>
            <consortium name="RefSeq"/>
        </authorList>
    </citation>
    <scope>IDENTIFICATION</scope>
    <source>
        <strain evidence="8">15085-1641.00</strain>
        <tissue evidence="8">Whole body</tissue>
    </source>
</reference>
<evidence type="ECO:0000256" key="2">
    <source>
        <dbReference type="ARBA" id="ARBA00022690"/>
    </source>
</evidence>
<dbReference type="GeneID" id="111599902"/>
<feature type="region of interest" description="Disordered" evidence="5">
    <location>
        <begin position="383"/>
        <end position="415"/>
    </location>
</feature>
<evidence type="ECO:0000313" key="8">
    <source>
        <dbReference type="RefSeq" id="XP_023171491.2"/>
    </source>
</evidence>
<dbReference type="Gene3D" id="2.30.39.10">
    <property type="entry name" value="Alpha-1-antitrypsin, domain 1"/>
    <property type="match status" value="1"/>
</dbReference>
<dbReference type="Proteomes" id="UP000504633">
    <property type="component" value="Unplaced"/>
</dbReference>
<dbReference type="KEGG" id="dhe:111599902"/>
<keyword evidence="3 8" id="KW-0722">Serine protease inhibitor</keyword>
<dbReference type="Pfam" id="PF00079">
    <property type="entry name" value="Serpin"/>
    <property type="match status" value="1"/>
</dbReference>
<proteinExistence type="inferred from homology"/>
<keyword evidence="7" id="KW-1185">Reference proteome</keyword>
<evidence type="ECO:0000256" key="1">
    <source>
        <dbReference type="ARBA" id="ARBA00009500"/>
    </source>
</evidence>
<dbReference type="SMART" id="SM00093">
    <property type="entry name" value="SERPIN"/>
    <property type="match status" value="1"/>
</dbReference>
<feature type="domain" description="Serpin" evidence="6">
    <location>
        <begin position="21"/>
        <end position="380"/>
    </location>
</feature>
<evidence type="ECO:0000256" key="3">
    <source>
        <dbReference type="ARBA" id="ARBA00022900"/>
    </source>
</evidence>
<dbReference type="RefSeq" id="XP_023171491.2">
    <property type="nucleotide sequence ID" value="XM_023315723.2"/>
</dbReference>
<dbReference type="AlphaFoldDB" id="A0A6J1M004"/>
<sequence length="415" mass="46887">MAAEMSMRADPWSDFARELYTAAFDKGVVERGCNAVISPISIQTSLMLALVGAAGRTAEQLRAGLRLDSGDLQHIARYYQAMWTQLCSNGKGITLKSMNRLFVNQKLSVHREFNAMAEKYFNYKPEPLNFADPNGATQQINELVELATEHKIRDLLQPDAVNAETSAVLVNVLYFKGLFRKPFTPEWTTSDDFYIDQHRRVEVDMMYQEDKFKYVELPELEARAIELPFEDSDIQLLIMLPNKVCGLRELEQQLSQLDFADLEQRMHMVDVDIALPRFGIEFDLDLTETLKLLGICDVFGNTADLSRLFQDATGQKISAAKHRGYIDVNEAGCEAAAVTYLKVVPMSLIMHKKTFKVNHPFVFFIRSSKVVLFAGRFVAPQLGASREPTPTPTHSHTHTHTHTHTHSSLNSGARK</sequence>
<dbReference type="InterPro" id="IPR042185">
    <property type="entry name" value="Serpin_sf_2"/>
</dbReference>
<organism evidence="7 8">
    <name type="scientific">Drosophila hydei</name>
    <name type="common">Fruit fly</name>
    <dbReference type="NCBI Taxonomy" id="7224"/>
    <lineage>
        <taxon>Eukaryota</taxon>
        <taxon>Metazoa</taxon>
        <taxon>Ecdysozoa</taxon>
        <taxon>Arthropoda</taxon>
        <taxon>Hexapoda</taxon>
        <taxon>Insecta</taxon>
        <taxon>Pterygota</taxon>
        <taxon>Neoptera</taxon>
        <taxon>Endopterygota</taxon>
        <taxon>Diptera</taxon>
        <taxon>Brachycera</taxon>
        <taxon>Muscomorpha</taxon>
        <taxon>Ephydroidea</taxon>
        <taxon>Drosophilidae</taxon>
        <taxon>Drosophila</taxon>
    </lineage>
</organism>
<dbReference type="SUPFAM" id="SSF56574">
    <property type="entry name" value="Serpins"/>
    <property type="match status" value="1"/>
</dbReference>
<dbReference type="InterPro" id="IPR000215">
    <property type="entry name" value="Serpin_fam"/>
</dbReference>
<dbReference type="GO" id="GO:0004867">
    <property type="term" value="F:serine-type endopeptidase inhibitor activity"/>
    <property type="evidence" value="ECO:0007669"/>
    <property type="project" value="UniProtKB-KW"/>
</dbReference>
<dbReference type="PROSITE" id="PS00284">
    <property type="entry name" value="SERPIN"/>
    <property type="match status" value="1"/>
</dbReference>
<name>A0A6J1M004_DROHY</name>
<comment type="similarity">
    <text evidence="1 4">Belongs to the serpin family.</text>
</comment>
<keyword evidence="2 8" id="KW-0646">Protease inhibitor</keyword>
<dbReference type="InterPro" id="IPR036186">
    <property type="entry name" value="Serpin_sf"/>
</dbReference>
<dbReference type="InterPro" id="IPR023796">
    <property type="entry name" value="Serpin_dom"/>
</dbReference>
<gene>
    <name evidence="8" type="primary">LOC111599902</name>
</gene>
<evidence type="ECO:0000313" key="7">
    <source>
        <dbReference type="Proteomes" id="UP000504633"/>
    </source>
</evidence>
<dbReference type="GO" id="GO:0005615">
    <property type="term" value="C:extracellular space"/>
    <property type="evidence" value="ECO:0007669"/>
    <property type="project" value="InterPro"/>
</dbReference>
<evidence type="ECO:0000256" key="5">
    <source>
        <dbReference type="SAM" id="MobiDB-lite"/>
    </source>
</evidence>
<dbReference type="Gene3D" id="3.30.497.10">
    <property type="entry name" value="Antithrombin, subunit I, domain 2"/>
    <property type="match status" value="1"/>
</dbReference>
<dbReference type="InterPro" id="IPR042178">
    <property type="entry name" value="Serpin_sf_1"/>
</dbReference>
<dbReference type="InterPro" id="IPR023795">
    <property type="entry name" value="Serpin_CS"/>
</dbReference>